<feature type="region of interest" description="Disordered" evidence="2">
    <location>
        <begin position="121"/>
        <end position="166"/>
    </location>
</feature>
<dbReference type="OrthoDB" id="20865at2759"/>
<name>A0A162MUU6_MUCCL</name>
<comment type="caution">
    <text evidence="3">The sequence shown here is derived from an EMBL/GenBank/DDBJ whole genome shotgun (WGS) entry which is preliminary data.</text>
</comment>
<dbReference type="EMBL" id="AMYB01000002">
    <property type="protein sequence ID" value="OAD05705.1"/>
    <property type="molecule type" value="Genomic_DNA"/>
</dbReference>
<reference evidence="3 4" key="1">
    <citation type="submission" date="2015-06" db="EMBL/GenBank/DDBJ databases">
        <title>Expansion of signal transduction pathways in fungi by whole-genome duplication.</title>
        <authorList>
            <consortium name="DOE Joint Genome Institute"/>
            <person name="Corrochano L.M."/>
            <person name="Kuo A."/>
            <person name="Marcet-Houben M."/>
            <person name="Polaino S."/>
            <person name="Salamov A."/>
            <person name="Villalobos J.M."/>
            <person name="Alvarez M.I."/>
            <person name="Avalos J."/>
            <person name="Benito E.P."/>
            <person name="Benoit I."/>
            <person name="Burger G."/>
            <person name="Camino L.P."/>
            <person name="Canovas D."/>
            <person name="Cerda-Olmedo E."/>
            <person name="Cheng J.-F."/>
            <person name="Dominguez A."/>
            <person name="Elias M."/>
            <person name="Eslava A.P."/>
            <person name="Glaser F."/>
            <person name="Grimwood J."/>
            <person name="Gutierrez G."/>
            <person name="Heitman J."/>
            <person name="Henrissat B."/>
            <person name="Iturriaga E.A."/>
            <person name="Lang B.F."/>
            <person name="Lavin J.L."/>
            <person name="Lee S."/>
            <person name="Li W."/>
            <person name="Lindquist E."/>
            <person name="Lopez-Garcia S."/>
            <person name="Luque E.M."/>
            <person name="Marcos A.T."/>
            <person name="Martin J."/>
            <person name="Mccluskey K."/>
            <person name="Medina H.R."/>
            <person name="Miralles-Duran A."/>
            <person name="Miyazaki A."/>
            <person name="Munoz-Torres E."/>
            <person name="Oguiza J.A."/>
            <person name="Ohm R."/>
            <person name="Olmedo M."/>
            <person name="Orejas M."/>
            <person name="Ortiz-Castellanos L."/>
            <person name="Pisabarro A.G."/>
            <person name="Rodriguez-Romero J."/>
            <person name="Ruiz-Herrera J."/>
            <person name="Ruiz-Vazquez R."/>
            <person name="Sanz C."/>
            <person name="Schackwitz W."/>
            <person name="Schmutz J."/>
            <person name="Shahriari M."/>
            <person name="Shelest E."/>
            <person name="Silva-Franco F."/>
            <person name="Soanes D."/>
            <person name="Syed K."/>
            <person name="Tagua V.G."/>
            <person name="Talbot N.J."/>
            <person name="Thon M."/>
            <person name="De Vries R.P."/>
            <person name="Wiebenga A."/>
            <person name="Yadav J.S."/>
            <person name="Braun E.L."/>
            <person name="Baker S."/>
            <person name="Garre V."/>
            <person name="Horwitz B."/>
            <person name="Torres-Martinez S."/>
            <person name="Idnurm A."/>
            <person name="Herrera-Estrella A."/>
            <person name="Gabaldon T."/>
            <person name="Grigoriev I.V."/>
        </authorList>
    </citation>
    <scope>NUCLEOTIDE SEQUENCE [LARGE SCALE GENOMIC DNA]</scope>
    <source>
        <strain evidence="3 4">CBS 277.49</strain>
    </source>
</reference>
<keyword evidence="4" id="KW-1185">Reference proteome</keyword>
<dbReference type="PANTHER" id="PTHR31058">
    <property type="entry name" value="ZINC FINGER C4H2 DOMAIN-CONTAINING PROTEIN"/>
    <property type="match status" value="1"/>
</dbReference>
<accession>A0A162MUU6</accession>
<keyword evidence="1" id="KW-0175">Coiled coil</keyword>
<evidence type="ECO:0000256" key="1">
    <source>
        <dbReference type="SAM" id="Coils"/>
    </source>
</evidence>
<organism evidence="3 4">
    <name type="scientific">Mucor lusitanicus CBS 277.49</name>
    <dbReference type="NCBI Taxonomy" id="747725"/>
    <lineage>
        <taxon>Eukaryota</taxon>
        <taxon>Fungi</taxon>
        <taxon>Fungi incertae sedis</taxon>
        <taxon>Mucoromycota</taxon>
        <taxon>Mucoromycotina</taxon>
        <taxon>Mucoromycetes</taxon>
        <taxon>Mucorales</taxon>
        <taxon>Mucorineae</taxon>
        <taxon>Mucoraceae</taxon>
        <taxon>Mucor</taxon>
    </lineage>
</organism>
<dbReference type="Pfam" id="PF10146">
    <property type="entry name" value="zf-C4H2"/>
    <property type="match status" value="1"/>
</dbReference>
<evidence type="ECO:0000256" key="2">
    <source>
        <dbReference type="SAM" id="MobiDB-lite"/>
    </source>
</evidence>
<gene>
    <name evidence="3" type="ORF">MUCCIDRAFT_106262</name>
</gene>
<feature type="compositionally biased region" description="Basic and acidic residues" evidence="2">
    <location>
        <begin position="139"/>
        <end position="149"/>
    </location>
</feature>
<dbReference type="GO" id="GO:0005634">
    <property type="term" value="C:nucleus"/>
    <property type="evidence" value="ECO:0007669"/>
    <property type="project" value="TreeGrafter"/>
</dbReference>
<feature type="compositionally biased region" description="Basic residues" evidence="2">
    <location>
        <begin position="156"/>
        <end position="166"/>
    </location>
</feature>
<dbReference type="VEuPathDB" id="FungiDB:MUCCIDRAFT_106262"/>
<dbReference type="PANTHER" id="PTHR31058:SF2">
    <property type="entry name" value="ZINC FINGER C4H2 DOMAIN-CONTAINING PROTEIN"/>
    <property type="match status" value="1"/>
</dbReference>
<sequence length="166" mass="19437">MSNTELDTDTIKSQLSSLELLRSKTQALVDCKATLLSKTEILDSKKNLLEETNVEKQKLQRERKLLREMLQNITKDLTAITEVEQSLAKESEELEKSVNKMRTEQYEPLHEQVNEIRVQNGMSKLPHIQQELEAQMAKTLEDRRMKWQQEESSNSSKRKSYRSRKS</sequence>
<evidence type="ECO:0000313" key="4">
    <source>
        <dbReference type="Proteomes" id="UP000077051"/>
    </source>
</evidence>
<evidence type="ECO:0000313" key="3">
    <source>
        <dbReference type="EMBL" id="OAD05705.1"/>
    </source>
</evidence>
<dbReference type="InterPro" id="IPR018482">
    <property type="entry name" value="Znf-C4H2"/>
</dbReference>
<dbReference type="Proteomes" id="UP000077051">
    <property type="component" value="Unassembled WGS sequence"/>
</dbReference>
<proteinExistence type="predicted"/>
<feature type="coiled-coil region" evidence="1">
    <location>
        <begin position="42"/>
        <end position="104"/>
    </location>
</feature>
<protein>
    <submittedName>
        <fullName evidence="3">Uncharacterized protein</fullName>
    </submittedName>
</protein>
<dbReference type="AlphaFoldDB" id="A0A162MUU6"/>